<evidence type="ECO:0000313" key="2">
    <source>
        <dbReference type="EMBL" id="PXY24698.1"/>
    </source>
</evidence>
<evidence type="ECO:0000313" key="3">
    <source>
        <dbReference type="Proteomes" id="UP000249915"/>
    </source>
</evidence>
<dbReference type="InterPro" id="IPR038404">
    <property type="entry name" value="TRAP_DctP_sf"/>
</dbReference>
<dbReference type="PANTHER" id="PTHR33376:SF5">
    <property type="entry name" value="EXTRACYTOPLASMIC SOLUTE RECEPTOR PROTEIN"/>
    <property type="match status" value="1"/>
</dbReference>
<organism evidence="2 3">
    <name type="scientific">Prauserella muralis</name>
    <dbReference type="NCBI Taxonomy" id="588067"/>
    <lineage>
        <taxon>Bacteria</taxon>
        <taxon>Bacillati</taxon>
        <taxon>Actinomycetota</taxon>
        <taxon>Actinomycetes</taxon>
        <taxon>Pseudonocardiales</taxon>
        <taxon>Pseudonocardiaceae</taxon>
        <taxon>Prauserella</taxon>
    </lineage>
</organism>
<gene>
    <name evidence="2" type="ORF">BAY60_19535</name>
</gene>
<dbReference type="Gene3D" id="3.40.190.170">
    <property type="entry name" value="Bacterial extracellular solute-binding protein, family 7"/>
    <property type="match status" value="1"/>
</dbReference>
<dbReference type="NCBIfam" id="NF037995">
    <property type="entry name" value="TRAP_S1"/>
    <property type="match status" value="1"/>
</dbReference>
<dbReference type="Pfam" id="PF03480">
    <property type="entry name" value="DctP"/>
    <property type="match status" value="1"/>
</dbReference>
<keyword evidence="1" id="KW-0732">Signal</keyword>
<evidence type="ECO:0008006" key="4">
    <source>
        <dbReference type="Google" id="ProtNLM"/>
    </source>
</evidence>
<proteinExistence type="predicted"/>
<dbReference type="GO" id="GO:0055085">
    <property type="term" value="P:transmembrane transport"/>
    <property type="evidence" value="ECO:0007669"/>
    <property type="project" value="InterPro"/>
</dbReference>
<comment type="caution">
    <text evidence="2">The sequence shown here is derived from an EMBL/GenBank/DDBJ whole genome shotgun (WGS) entry which is preliminary data.</text>
</comment>
<evidence type="ECO:0000256" key="1">
    <source>
        <dbReference type="ARBA" id="ARBA00022729"/>
    </source>
</evidence>
<dbReference type="EMBL" id="MASW01000004">
    <property type="protein sequence ID" value="PXY24698.1"/>
    <property type="molecule type" value="Genomic_DNA"/>
</dbReference>
<dbReference type="InterPro" id="IPR018389">
    <property type="entry name" value="DctP_fam"/>
</dbReference>
<sequence>MSKVFADEVRDKTGGKITFDIHESSSLVPADEMLDAVSTGLVDIGYLTASVHPQELPLTDRLTVLGSLPENSFPAGILQAAAAQQETYTNYGDLALEYEKNNLKFLTAQYIGTSYDMMCTKEIDSAADARGLRVRAPGKIWEDEAKALGMVPVSLPAVELYEGLQRGVVDCAILVPTGYYALGLSEVAKHYYPTVFTTLMSNPIVMNLDRWNSLPRDAQDVIEGATHTLWSTFLDTFIKDHKRFADRATGEHDVLFHDTRSLDAILADHQERAIADFRREPSNQPLYEQFAGSLDRWKKIVVELGYEFGSDSTRTPERILKAYQSAGDLKLGPFFGKAKSELFDPSAS</sequence>
<reference evidence="2 3" key="1">
    <citation type="submission" date="2016-07" db="EMBL/GenBank/DDBJ databases">
        <title>Draft genome sequence of Prauserella muralis DSM 45305, isolated from a mould-covered wall in an indoor environment.</title>
        <authorList>
            <person name="Ruckert C."/>
            <person name="Albersmeier A."/>
            <person name="Jiang C.-L."/>
            <person name="Jiang Y."/>
            <person name="Kalinowski J."/>
            <person name="Schneider O."/>
            <person name="Winkler A."/>
            <person name="Zotchev S.B."/>
        </authorList>
    </citation>
    <scope>NUCLEOTIDE SEQUENCE [LARGE SCALE GENOMIC DNA]</scope>
    <source>
        <strain evidence="2 3">DSM 45305</strain>
    </source>
</reference>
<dbReference type="AlphaFoldDB" id="A0A2V4ATT7"/>
<keyword evidence="3" id="KW-1185">Reference proteome</keyword>
<dbReference type="Proteomes" id="UP000249915">
    <property type="component" value="Unassembled WGS sequence"/>
</dbReference>
<accession>A0A2V4ATT7</accession>
<name>A0A2V4ATT7_9PSEU</name>
<dbReference type="PANTHER" id="PTHR33376">
    <property type="match status" value="1"/>
</dbReference>
<protein>
    <recommendedName>
        <fullName evidence="4">TRAP-type C4-dicarboxylate transport system substrate-binding protein</fullName>
    </recommendedName>
</protein>